<dbReference type="InterPro" id="IPR017438">
    <property type="entry name" value="ATP-NAD_kinase_N"/>
</dbReference>
<dbReference type="Gene3D" id="3.40.50.10330">
    <property type="entry name" value="Probable inorganic polyphosphate/atp-NAD kinase, domain 1"/>
    <property type="match status" value="1"/>
</dbReference>
<gene>
    <name evidence="2" type="ORF">M6D93_09565</name>
</gene>
<reference evidence="2" key="1">
    <citation type="journal article" date="2018" name="Int. J. Syst. Evol. Microbiol.">
        <title>Jatrophihabitans telluris sp. nov., isolated from sediment soil of lava forest wetlands and the emended description of the genus Jatrophihabitans.</title>
        <authorList>
            <person name="Lee K.C."/>
            <person name="Suh M.K."/>
            <person name="Eom M.K."/>
            <person name="Kim K.K."/>
            <person name="Kim J.S."/>
            <person name="Kim D.S."/>
            <person name="Ko S.H."/>
            <person name="Shin Y.K."/>
            <person name="Lee J.S."/>
        </authorList>
    </citation>
    <scope>NUCLEOTIDE SEQUENCE</scope>
    <source>
        <strain evidence="2">N237</strain>
    </source>
</reference>
<dbReference type="PROSITE" id="PS50146">
    <property type="entry name" value="DAGK"/>
    <property type="match status" value="1"/>
</dbReference>
<sequence>MINPKSGSGRGAELIELLRRELPDAEVVELEDGSDLIAQLRRVAPRARVLAVGGGDGTMTAGATVAVESGLPLLALTGGTFNHFTTDVGIEDPMRAIEAVRSGHTIAVDVGTVNGQLFVNTSSIGSYPAFVATREGLEHRLGKPLAAAVSVVRTLAREVPMTLLVDGRRHSSALVFVGNGGYQPTGFAPSWRPRLDDGLLDLRLLDVGRRWAALRIAMSLLTGRLERSPLYIEQRVASTEIVIVEGSTLLARDGEVSEDESRIRYGVMPGALRVFCPPAD</sequence>
<dbReference type="Pfam" id="PF00781">
    <property type="entry name" value="DAGK_cat"/>
    <property type="match status" value="1"/>
</dbReference>
<evidence type="ECO:0000313" key="2">
    <source>
        <dbReference type="EMBL" id="UQX90299.1"/>
    </source>
</evidence>
<reference evidence="2" key="2">
    <citation type="submission" date="2022-05" db="EMBL/GenBank/DDBJ databases">
        <authorList>
            <person name="Kim J.-S."/>
            <person name="Lee K."/>
            <person name="Suh M."/>
            <person name="Eom M."/>
            <person name="Kim J.-S."/>
            <person name="Kim D.-S."/>
            <person name="Ko S.-H."/>
            <person name="Shin Y."/>
            <person name="Lee J.-S."/>
        </authorList>
    </citation>
    <scope>NUCLEOTIDE SEQUENCE</scope>
    <source>
        <strain evidence="2">N237</strain>
    </source>
</reference>
<dbReference type="InterPro" id="IPR045540">
    <property type="entry name" value="YegS/DAGK_C"/>
</dbReference>
<keyword evidence="3" id="KW-1185">Reference proteome</keyword>
<dbReference type="EMBL" id="CP097332">
    <property type="protein sequence ID" value="UQX90299.1"/>
    <property type="molecule type" value="Genomic_DNA"/>
</dbReference>
<dbReference type="InterPro" id="IPR016064">
    <property type="entry name" value="NAD/diacylglycerol_kinase_sf"/>
</dbReference>
<dbReference type="Pfam" id="PF19279">
    <property type="entry name" value="YegS_C"/>
    <property type="match status" value="1"/>
</dbReference>
<dbReference type="SMART" id="SM00046">
    <property type="entry name" value="DAGKc"/>
    <property type="match status" value="1"/>
</dbReference>
<dbReference type="Gene3D" id="2.60.200.40">
    <property type="match status" value="1"/>
</dbReference>
<accession>A0ABY4R3A2</accession>
<dbReference type="Proteomes" id="UP001056336">
    <property type="component" value="Chromosome"/>
</dbReference>
<dbReference type="SUPFAM" id="SSF111331">
    <property type="entry name" value="NAD kinase/diacylglycerol kinase-like"/>
    <property type="match status" value="1"/>
</dbReference>
<evidence type="ECO:0000313" key="3">
    <source>
        <dbReference type="Proteomes" id="UP001056336"/>
    </source>
</evidence>
<protein>
    <recommendedName>
        <fullName evidence="1">DAGKc domain-containing protein</fullName>
    </recommendedName>
</protein>
<dbReference type="InterPro" id="IPR001206">
    <property type="entry name" value="Diacylglycerol_kinase_cat_dom"/>
</dbReference>
<evidence type="ECO:0000259" key="1">
    <source>
        <dbReference type="PROSITE" id="PS50146"/>
    </source>
</evidence>
<organism evidence="2 3">
    <name type="scientific">Jatrophihabitans telluris</name>
    <dbReference type="NCBI Taxonomy" id="2038343"/>
    <lineage>
        <taxon>Bacteria</taxon>
        <taxon>Bacillati</taxon>
        <taxon>Actinomycetota</taxon>
        <taxon>Actinomycetes</taxon>
        <taxon>Jatrophihabitantales</taxon>
        <taxon>Jatrophihabitantaceae</taxon>
        <taxon>Jatrophihabitans</taxon>
    </lineage>
</organism>
<proteinExistence type="predicted"/>
<name>A0ABY4R3A2_9ACTN</name>
<feature type="domain" description="DAGKc" evidence="1">
    <location>
        <begin position="1"/>
        <end position="117"/>
    </location>
</feature>